<dbReference type="Gene3D" id="3.30.40.10">
    <property type="entry name" value="Zinc/RING finger domain, C3HC4 (zinc finger)"/>
    <property type="match status" value="1"/>
</dbReference>
<dbReference type="SUPFAM" id="SSF57903">
    <property type="entry name" value="FYVE/PHD zinc finger"/>
    <property type="match status" value="1"/>
</dbReference>
<feature type="region of interest" description="Disordered" evidence="2">
    <location>
        <begin position="515"/>
        <end position="537"/>
    </location>
</feature>
<feature type="region of interest" description="Disordered" evidence="2">
    <location>
        <begin position="417"/>
        <end position="483"/>
    </location>
</feature>
<dbReference type="AlphaFoldDB" id="A0AA38IC84"/>
<dbReference type="InterPro" id="IPR011011">
    <property type="entry name" value="Znf_FYVE_PHD"/>
</dbReference>
<dbReference type="PANTHER" id="PTHR19303">
    <property type="entry name" value="TRANSPOSON"/>
    <property type="match status" value="1"/>
</dbReference>
<evidence type="ECO:0000256" key="1">
    <source>
        <dbReference type="ARBA" id="ARBA00023125"/>
    </source>
</evidence>
<dbReference type="Pfam" id="PF03221">
    <property type="entry name" value="HTH_Tnp_Tc5"/>
    <property type="match status" value="1"/>
</dbReference>
<comment type="caution">
    <text evidence="4">The sequence shown here is derived from an EMBL/GenBank/DDBJ whole genome shotgun (WGS) entry which is preliminary data.</text>
</comment>
<dbReference type="InterPro" id="IPR050863">
    <property type="entry name" value="CenT-Element_Derived"/>
</dbReference>
<dbReference type="Proteomes" id="UP001168821">
    <property type="component" value="Unassembled WGS sequence"/>
</dbReference>
<feature type="compositionally biased region" description="Polar residues" evidence="2">
    <location>
        <begin position="423"/>
        <end position="457"/>
    </location>
</feature>
<dbReference type="PANTHER" id="PTHR19303:SF74">
    <property type="entry name" value="POGO TRANSPOSABLE ELEMENT WITH KRAB DOMAIN"/>
    <property type="match status" value="1"/>
</dbReference>
<feature type="compositionally biased region" description="Basic residues" evidence="2">
    <location>
        <begin position="468"/>
        <end position="482"/>
    </location>
</feature>
<name>A0AA38IC84_9CUCU</name>
<proteinExistence type="predicted"/>
<dbReference type="PROSITE" id="PS51253">
    <property type="entry name" value="HTH_CENPB"/>
    <property type="match status" value="1"/>
</dbReference>
<feature type="domain" description="HTH CENPB-type" evidence="3">
    <location>
        <begin position="65"/>
        <end position="143"/>
    </location>
</feature>
<dbReference type="Pfam" id="PF03184">
    <property type="entry name" value="DDE_1"/>
    <property type="match status" value="1"/>
</dbReference>
<evidence type="ECO:0000259" key="3">
    <source>
        <dbReference type="PROSITE" id="PS51253"/>
    </source>
</evidence>
<dbReference type="GO" id="GO:0003677">
    <property type="term" value="F:DNA binding"/>
    <property type="evidence" value="ECO:0007669"/>
    <property type="project" value="UniProtKB-KW"/>
</dbReference>
<keyword evidence="5" id="KW-1185">Reference proteome</keyword>
<dbReference type="GO" id="GO:0005634">
    <property type="term" value="C:nucleus"/>
    <property type="evidence" value="ECO:0007669"/>
    <property type="project" value="TreeGrafter"/>
</dbReference>
<dbReference type="InterPro" id="IPR013083">
    <property type="entry name" value="Znf_RING/FYVE/PHD"/>
</dbReference>
<dbReference type="EMBL" id="JALNTZ010000004">
    <property type="protein sequence ID" value="KAJ3655378.1"/>
    <property type="molecule type" value="Genomic_DNA"/>
</dbReference>
<evidence type="ECO:0000256" key="2">
    <source>
        <dbReference type="SAM" id="MobiDB-lite"/>
    </source>
</evidence>
<dbReference type="InterPro" id="IPR006600">
    <property type="entry name" value="HTH_CenpB_DNA-bd_dom"/>
</dbReference>
<protein>
    <recommendedName>
        <fullName evidence="3">HTH CENPB-type domain-containing protein</fullName>
    </recommendedName>
</protein>
<organism evidence="4 5">
    <name type="scientific">Zophobas morio</name>
    <dbReference type="NCBI Taxonomy" id="2755281"/>
    <lineage>
        <taxon>Eukaryota</taxon>
        <taxon>Metazoa</taxon>
        <taxon>Ecdysozoa</taxon>
        <taxon>Arthropoda</taxon>
        <taxon>Hexapoda</taxon>
        <taxon>Insecta</taxon>
        <taxon>Pterygota</taxon>
        <taxon>Neoptera</taxon>
        <taxon>Endopterygota</taxon>
        <taxon>Coleoptera</taxon>
        <taxon>Polyphaga</taxon>
        <taxon>Cucujiformia</taxon>
        <taxon>Tenebrionidae</taxon>
        <taxon>Zophobas</taxon>
    </lineage>
</organism>
<dbReference type="Gene3D" id="3.30.420.10">
    <property type="entry name" value="Ribonuclease H-like superfamily/Ribonuclease H"/>
    <property type="match status" value="1"/>
</dbReference>
<dbReference type="InterPro" id="IPR004875">
    <property type="entry name" value="DDE_SF_endonuclease_dom"/>
</dbReference>
<dbReference type="InterPro" id="IPR036397">
    <property type="entry name" value="RNaseH_sf"/>
</dbReference>
<gene>
    <name evidence="4" type="ORF">Zmor_014511</name>
</gene>
<reference evidence="4" key="1">
    <citation type="journal article" date="2023" name="G3 (Bethesda)">
        <title>Whole genome assemblies of Zophobas morio and Tenebrio molitor.</title>
        <authorList>
            <person name="Kaur S."/>
            <person name="Stinson S.A."/>
            <person name="diCenzo G.C."/>
        </authorList>
    </citation>
    <scope>NUCLEOTIDE SEQUENCE</scope>
    <source>
        <strain evidence="4">QUZm001</strain>
    </source>
</reference>
<sequence>MPRTRVHKTERGKSNISLYEQAYDTIKNENVSIRAAAKKFHLCHVSLMRYKRKRETSTNATVAMGYRSCNQIFSTEEEEVMVKYIIKSADIYYGLSTKEIRRLAYDLVKKYNLRRPRQWDDNQQAGKDWFSNFMKRHNQLSIRCAQPTSLSRATSFNPANVKIFFDNLTKVLDRNQFEPNDIYNVDETGVTTVQKPDRIVARKGTRQVGSVTSAERGTLVTVTVAVNAIGNSIPPMFVFPRIRYQEHFIRDGPVGCTGAGNASGWMQESEFLIFLKHFQKYTDASLSHKVLLLLDNHSSHISIEGLDFCKANGITMLSFPPHCSHKLQPLDRSVYGPLKKAVNSACGAWLRTNPGKTMSIYHIPGIIKTALPLSLTQNNIQAGFRCTGIYPFNRESFTELDFAPSFVTDRLIDEDHRDEPLPQLNNRTKSNNMLTPNNAVIPSTSRESEASESNTLSPEVVRPFPKAPPRKITTKGKKKRKSTIYTYTPEKNVLQAEYDAIKKKTVKKILKISDERQGKSTTRKRRQKKHLDTSENDEEEEDEADYFCLVCLEHYNKSRPGEKWVQCLDCKYWSHEDCTTQEDLYVCHNCQSE</sequence>
<evidence type="ECO:0000313" key="4">
    <source>
        <dbReference type="EMBL" id="KAJ3655378.1"/>
    </source>
</evidence>
<accession>A0AA38IC84</accession>
<evidence type="ECO:0000313" key="5">
    <source>
        <dbReference type="Proteomes" id="UP001168821"/>
    </source>
</evidence>
<keyword evidence="1" id="KW-0238">DNA-binding</keyword>